<reference evidence="3" key="1">
    <citation type="submission" date="2016-06" db="UniProtKB">
        <authorList>
            <consortium name="WormBaseParasite"/>
        </authorList>
    </citation>
    <scope>IDENTIFICATION</scope>
</reference>
<reference evidence="1 2" key="2">
    <citation type="submission" date="2018-11" db="EMBL/GenBank/DDBJ databases">
        <authorList>
            <consortium name="Pathogen Informatics"/>
        </authorList>
    </citation>
    <scope>NUCLEOTIDE SEQUENCE [LARGE SCALE GENOMIC DNA]</scope>
</reference>
<dbReference type="EMBL" id="UYWY01020063">
    <property type="protein sequence ID" value="VDM40373.1"/>
    <property type="molecule type" value="Genomic_DNA"/>
</dbReference>
<accession>A0A183UKN2</accession>
<dbReference type="Proteomes" id="UP000050794">
    <property type="component" value="Unassembled WGS sequence"/>
</dbReference>
<gene>
    <name evidence="1" type="ORF">TCNE_LOCUS9052</name>
</gene>
<evidence type="ECO:0000313" key="1">
    <source>
        <dbReference type="EMBL" id="VDM40373.1"/>
    </source>
</evidence>
<proteinExistence type="predicted"/>
<protein>
    <submittedName>
        <fullName evidence="3">GPI-anchored surface protein</fullName>
    </submittedName>
</protein>
<evidence type="ECO:0000313" key="2">
    <source>
        <dbReference type="Proteomes" id="UP000050794"/>
    </source>
</evidence>
<evidence type="ECO:0000313" key="3">
    <source>
        <dbReference type="WBParaSite" id="TCNE_0000905201-mRNA-1"/>
    </source>
</evidence>
<dbReference type="AlphaFoldDB" id="A0A183UKN2"/>
<keyword evidence="2" id="KW-1185">Reference proteome</keyword>
<sequence>MLCASSADVVALQMAWDATIKIGCALSSECFELFIVCHYYPASERRKVIDNCYELCNSYTAILVLLFYLKRSTVSAADVKCSSQLHTAMLFIRAFSCASGEENFATSSVKVVGAAFGASASSALLVAEERSIGDTNYSEFENTLTSFAVRFRGNIHNVHIYTLGSPCQRDADCKYYERSYCNFPEGLCGSHEPPVTTTPAVTTTSAVTPTPAQNGAANYMHKWLGLFRGEMTRAGLFTETAYFGVISCLLAII</sequence>
<dbReference type="WBParaSite" id="TCNE_0000905201-mRNA-1">
    <property type="protein sequence ID" value="TCNE_0000905201-mRNA-1"/>
    <property type="gene ID" value="TCNE_0000905201"/>
</dbReference>
<name>A0A183UKN2_TOXCA</name>
<dbReference type="InterPro" id="IPR035940">
    <property type="entry name" value="CAP_sf"/>
</dbReference>
<organism evidence="2 3">
    <name type="scientific">Toxocara canis</name>
    <name type="common">Canine roundworm</name>
    <dbReference type="NCBI Taxonomy" id="6265"/>
    <lineage>
        <taxon>Eukaryota</taxon>
        <taxon>Metazoa</taxon>
        <taxon>Ecdysozoa</taxon>
        <taxon>Nematoda</taxon>
        <taxon>Chromadorea</taxon>
        <taxon>Rhabditida</taxon>
        <taxon>Spirurina</taxon>
        <taxon>Ascaridomorpha</taxon>
        <taxon>Ascaridoidea</taxon>
        <taxon>Toxocaridae</taxon>
        <taxon>Toxocara</taxon>
    </lineage>
</organism>
<dbReference type="SUPFAM" id="SSF55797">
    <property type="entry name" value="PR-1-like"/>
    <property type="match status" value="1"/>
</dbReference>
<dbReference type="Gene3D" id="3.40.33.10">
    <property type="entry name" value="CAP"/>
    <property type="match status" value="1"/>
</dbReference>